<keyword evidence="3" id="KW-0812">Transmembrane</keyword>
<dbReference type="Proteomes" id="UP000659438">
    <property type="component" value="Unassembled WGS sequence"/>
</dbReference>
<evidence type="ECO:0000256" key="4">
    <source>
        <dbReference type="ARBA" id="ARBA00022989"/>
    </source>
</evidence>
<comment type="caution">
    <text evidence="9">The sequence shown here is derived from an EMBL/GenBank/DDBJ whole genome shotgun (WGS) entry which is preliminary data.</text>
</comment>
<evidence type="ECO:0000313" key="10">
    <source>
        <dbReference type="EMBL" id="MBV4554372.1"/>
    </source>
</evidence>
<comment type="subcellular location">
    <subcellularLocation>
        <location evidence="1">Membrane</location>
        <topology evidence="1">Single-pass membrane protein</topology>
    </subcellularLocation>
</comment>
<evidence type="ECO:0000313" key="9">
    <source>
        <dbReference type="EMBL" id="MBC3398192.1"/>
    </source>
</evidence>
<keyword evidence="11" id="KW-1185">Reference proteome</keyword>
<feature type="domain" description="Band 7" evidence="8">
    <location>
        <begin position="59"/>
        <end position="233"/>
    </location>
</feature>
<comment type="function">
    <text evidence="6">HflC and HflK could regulate a protease.</text>
</comment>
<evidence type="ECO:0000256" key="6">
    <source>
        <dbReference type="PIRNR" id="PIRNR005651"/>
    </source>
</evidence>
<proteinExistence type="inferred from homology"/>
<protein>
    <recommendedName>
        <fullName evidence="6">Protein HflC</fullName>
    </recommendedName>
</protein>
<dbReference type="Gene3D" id="3.30.479.30">
    <property type="entry name" value="Band 7 domain"/>
    <property type="match status" value="1"/>
</dbReference>
<dbReference type="PIRSF" id="PIRSF005651">
    <property type="entry name" value="HflC"/>
    <property type="match status" value="1"/>
</dbReference>
<evidence type="ECO:0000256" key="7">
    <source>
        <dbReference type="SAM" id="MobiDB-lite"/>
    </source>
</evidence>
<reference evidence="9 11" key="1">
    <citation type="journal article" date="2020" name="Microorganisms">
        <title>Reliable Identification of Environmental Pseudomonas Isolates Using the rpoD Gene.</title>
        <authorList>
            <consortium name="The Broad Institute Genome Sequencing Platform"/>
            <person name="Girard L."/>
            <person name="Lood C."/>
            <person name="Rokni-Zadeh H."/>
            <person name="van Noort V."/>
            <person name="Lavigne R."/>
            <person name="De Mot R."/>
        </authorList>
    </citation>
    <scope>NUCLEOTIDE SEQUENCE</scope>
    <source>
        <strain evidence="9 11">SWRI102</strain>
    </source>
</reference>
<dbReference type="Pfam" id="PF01145">
    <property type="entry name" value="Band_7"/>
    <property type="match status" value="1"/>
</dbReference>
<organism evidence="9">
    <name type="scientific">Pseudomonas marvdashtae</name>
    <dbReference type="NCBI Taxonomy" id="2745500"/>
    <lineage>
        <taxon>Bacteria</taxon>
        <taxon>Pseudomonadati</taxon>
        <taxon>Pseudomonadota</taxon>
        <taxon>Gammaproteobacteria</taxon>
        <taxon>Pseudomonadales</taxon>
        <taxon>Pseudomonadaceae</taxon>
        <taxon>Pseudomonas</taxon>
    </lineage>
</organism>
<reference evidence="9" key="2">
    <citation type="submission" date="2020-07" db="EMBL/GenBank/DDBJ databases">
        <authorList>
            <person name="Lood C."/>
            <person name="Girard L."/>
        </authorList>
    </citation>
    <scope>NUCLEOTIDE SEQUENCE</scope>
    <source>
        <strain evidence="9">SWRI102</strain>
    </source>
</reference>
<feature type="compositionally biased region" description="Basic and acidic residues" evidence="7">
    <location>
        <begin position="1"/>
        <end position="19"/>
    </location>
</feature>
<evidence type="ECO:0000256" key="3">
    <source>
        <dbReference type="ARBA" id="ARBA00022692"/>
    </source>
</evidence>
<dbReference type="AlphaFoldDB" id="A0A923JSW4"/>
<dbReference type="CDD" id="cd03405">
    <property type="entry name" value="SPFH_HflC"/>
    <property type="match status" value="1"/>
</dbReference>
<dbReference type="InterPro" id="IPR036013">
    <property type="entry name" value="Band_7/SPFH_dom_sf"/>
</dbReference>
<accession>A0A923JSW4</accession>
<name>A0A923JSW4_9PSED</name>
<dbReference type="InterPro" id="IPR010200">
    <property type="entry name" value="HflC"/>
</dbReference>
<feature type="region of interest" description="Disordered" evidence="7">
    <location>
        <begin position="1"/>
        <end position="35"/>
    </location>
</feature>
<dbReference type="GO" id="GO:0016020">
    <property type="term" value="C:membrane"/>
    <property type="evidence" value="ECO:0007669"/>
    <property type="project" value="UniProtKB-SubCell"/>
</dbReference>
<dbReference type="PANTHER" id="PTHR42911">
    <property type="entry name" value="MODULATOR OF FTSH PROTEASE HFLC"/>
    <property type="match status" value="1"/>
</dbReference>
<dbReference type="SUPFAM" id="SSF117892">
    <property type="entry name" value="Band 7/SPFH domain"/>
    <property type="match status" value="1"/>
</dbReference>
<dbReference type="GO" id="GO:0006508">
    <property type="term" value="P:proteolysis"/>
    <property type="evidence" value="ECO:0007669"/>
    <property type="project" value="UniProtKB-KW"/>
</dbReference>
<keyword evidence="9" id="KW-0378">Hydrolase</keyword>
<reference evidence="10" key="3">
    <citation type="submission" date="2021-06" db="EMBL/GenBank/DDBJ databases">
        <title>Updating the genus Pseudomonas: Description of 43 new species and partition of the Pseudomonas putida group.</title>
        <authorList>
            <person name="Girard L."/>
            <person name="Lood C."/>
            <person name="Vandamme P."/>
            <person name="Rokni-Zadeh H."/>
            <person name="Van Noort V."/>
            <person name="Hofte M."/>
            <person name="Lavigne R."/>
            <person name="De Mot R."/>
        </authorList>
    </citation>
    <scope>NUCLEOTIDE SEQUENCE</scope>
    <source>
        <strain evidence="10">SWRI102</strain>
    </source>
</reference>
<keyword evidence="5" id="KW-0472">Membrane</keyword>
<dbReference type="PANTHER" id="PTHR42911:SF1">
    <property type="entry name" value="MODULATOR OF FTSH PROTEASE HFLC"/>
    <property type="match status" value="1"/>
</dbReference>
<evidence type="ECO:0000259" key="8">
    <source>
        <dbReference type="SMART" id="SM00244"/>
    </source>
</evidence>
<dbReference type="InterPro" id="IPR001107">
    <property type="entry name" value="Band_7"/>
</dbReference>
<dbReference type="EMBL" id="JABWQX010000014">
    <property type="protein sequence ID" value="MBC3398192.1"/>
    <property type="molecule type" value="Genomic_DNA"/>
</dbReference>
<evidence type="ECO:0000313" key="11">
    <source>
        <dbReference type="Proteomes" id="UP000659438"/>
    </source>
</evidence>
<dbReference type="SMART" id="SM00244">
    <property type="entry name" value="PHB"/>
    <property type="match status" value="1"/>
</dbReference>
<feature type="compositionally biased region" description="Basic residues" evidence="7">
    <location>
        <begin position="20"/>
        <end position="30"/>
    </location>
</feature>
<keyword evidence="9" id="KW-0645">Protease</keyword>
<keyword evidence="4" id="KW-1133">Transmembrane helix</keyword>
<dbReference type="GO" id="GO:0008233">
    <property type="term" value="F:peptidase activity"/>
    <property type="evidence" value="ECO:0007669"/>
    <property type="project" value="UniProtKB-KW"/>
</dbReference>
<evidence type="ECO:0000256" key="5">
    <source>
        <dbReference type="ARBA" id="ARBA00023136"/>
    </source>
</evidence>
<sequence>MSQSSSHDHPDHAGHDHGYAGHHHGHHHAHHGDPQVAGPFPWRRMSWALLLVAFAIAAASLVQVRSGEATVITRFGNPARVLLQPGLGWRWPAPFEAAIPVDLRLRTSSSGLQDVGTRDGLRIIVQAYVTWQVQGDTDNVQRFMRAVQNQPDEAARQIRTFVGSALETTAASYDLANLVNTDPSQVRIADFEAQLRQQIEQQLLATYGVRVLQVGIERLTLPSVTLTATVDRMRAERETIATERTAIGKREAAQIRSSAERDARILQADATVKAAEIEAQSRVEAAEIYGKAYAGSPQLYNLLRSLDTLSTIVSPGTKLILRTDAAPFRVLVDGPPTAELKGGTQP</sequence>
<evidence type="ECO:0000256" key="1">
    <source>
        <dbReference type="ARBA" id="ARBA00004167"/>
    </source>
</evidence>
<gene>
    <name evidence="10" type="ORF">HU742_024800</name>
    <name evidence="9" type="ORF">HU742_23510</name>
</gene>
<comment type="similarity">
    <text evidence="2 6">Belongs to the band 7/mec-2 family. HflC subfamily.</text>
</comment>
<evidence type="ECO:0000256" key="2">
    <source>
        <dbReference type="ARBA" id="ARBA00007862"/>
    </source>
</evidence>
<dbReference type="RefSeq" id="WP_186644922.1">
    <property type="nucleotide sequence ID" value="NZ_JABWQX020000005.1"/>
</dbReference>
<dbReference type="EMBL" id="JABWQX020000005">
    <property type="protein sequence ID" value="MBV4554372.1"/>
    <property type="molecule type" value="Genomic_DNA"/>
</dbReference>